<feature type="transmembrane region" description="Helical" evidence="3">
    <location>
        <begin position="30"/>
        <end position="51"/>
    </location>
</feature>
<evidence type="ECO:0000313" key="7">
    <source>
        <dbReference type="Proteomes" id="UP001196661"/>
    </source>
</evidence>
<keyword evidence="3" id="KW-0812">Transmembrane</keyword>
<evidence type="ECO:0000259" key="4">
    <source>
        <dbReference type="PROSITE" id="PS50109"/>
    </source>
</evidence>
<feature type="domain" description="HAMP" evidence="5">
    <location>
        <begin position="242"/>
        <end position="295"/>
    </location>
</feature>
<dbReference type="CDD" id="cd06225">
    <property type="entry name" value="HAMP"/>
    <property type="match status" value="1"/>
</dbReference>
<evidence type="ECO:0000259" key="5">
    <source>
        <dbReference type="PROSITE" id="PS50885"/>
    </source>
</evidence>
<evidence type="ECO:0000313" key="6">
    <source>
        <dbReference type="EMBL" id="MBT9313475.1"/>
    </source>
</evidence>
<feature type="domain" description="Histidine kinase" evidence="4">
    <location>
        <begin position="358"/>
        <end position="607"/>
    </location>
</feature>
<gene>
    <name evidence="6" type="ORF">IXB28_14775</name>
</gene>
<dbReference type="CDD" id="cd00082">
    <property type="entry name" value="HisKA"/>
    <property type="match status" value="1"/>
</dbReference>
<feature type="transmembrane region" description="Helical" evidence="3">
    <location>
        <begin position="219"/>
        <end position="239"/>
    </location>
</feature>
<proteinExistence type="predicted"/>
<keyword evidence="3" id="KW-0472">Membrane</keyword>
<reference evidence="6 7" key="1">
    <citation type="journal article" date="2021" name="Mar. Drugs">
        <title>Genome Reduction and Secondary Metabolism of the Marine Sponge-Associated Cyanobacterium Leptothoe.</title>
        <authorList>
            <person name="Konstantinou D."/>
            <person name="Popin R.V."/>
            <person name="Fewer D.P."/>
            <person name="Sivonen K."/>
            <person name="Gkelis S."/>
        </authorList>
    </citation>
    <scope>NUCLEOTIDE SEQUENCE [LARGE SCALE GENOMIC DNA]</scope>
    <source>
        <strain evidence="6 7">TAU-MAC 1615</strain>
    </source>
</reference>
<evidence type="ECO:0000256" key="2">
    <source>
        <dbReference type="SAM" id="Coils"/>
    </source>
</evidence>
<evidence type="ECO:0000256" key="3">
    <source>
        <dbReference type="SAM" id="Phobius"/>
    </source>
</evidence>
<keyword evidence="1" id="KW-0418">Kinase</keyword>
<dbReference type="SMART" id="SM00387">
    <property type="entry name" value="HATPase_c"/>
    <property type="match status" value="1"/>
</dbReference>
<dbReference type="Proteomes" id="UP001196661">
    <property type="component" value="Unassembled WGS sequence"/>
</dbReference>
<dbReference type="Pfam" id="PF00672">
    <property type="entry name" value="HAMP"/>
    <property type="match status" value="1"/>
</dbReference>
<dbReference type="SMART" id="SM00304">
    <property type="entry name" value="HAMP"/>
    <property type="match status" value="1"/>
</dbReference>
<sequence>MLKSFSQVTHWLSTRLGIHRSIAKKISVGYTLALGTAVIGTVSGLMGGFYYEYPARMQKQRILKKKQLLNDFENQLLKLEMHPLRILSLAGKDTIWLQYEISQHHSDHRLIEQLLVETEQLAASDEQISAELTVLLEDSRFTIHAHHRFSQELWAQIDGVNEKKAARELISETLSSDRANLLSTQFEKLFEKLTRLQQTADQRYGQATARLEQAERLRLMIIVTSMVLSIGFAIVLAAFTSRAIAKPIEQLTTVARQVTRDGNFQLQADIHTQDEVALLANALNQLVSWTGEYTHELNNARQHLELRVQERTVALQQSEASLRQQTEDLQQALVDLQQAQLRLIQSEKMSSLGQMVAGIAHEINNPVSFIYGNLEHALGYTDDVIRLLRLYQESYPNPTVAIQDTIEDIDLSFLQDDFPKLIYSMQNGTDRIRDIVQSLRTFSRLDEAAVKHVDLHDGIESTLVILNNRLKPTANSPEIQVIRHYGKLTPVECYAGQLNQVFMNILSNAIDALKEAPRANPTITITTYSIDPEWVAIHVADNGPGIPDAIGERLFDPFFTTKSVGEGTGMGLSISYQIVTEKHNGHLSYRSAVEQGAEFVIKLPVVLHG</sequence>
<dbReference type="SMART" id="SM00388">
    <property type="entry name" value="HisKA"/>
    <property type="match status" value="1"/>
</dbReference>
<comment type="caution">
    <text evidence="6">The sequence shown here is derived from an EMBL/GenBank/DDBJ whole genome shotgun (WGS) entry which is preliminary data.</text>
</comment>
<dbReference type="InterPro" id="IPR005467">
    <property type="entry name" value="His_kinase_dom"/>
</dbReference>
<keyword evidence="2" id="KW-0175">Coiled coil</keyword>
<name>A0ABS5Y6M3_9CYAN</name>
<dbReference type="Pfam" id="PF02518">
    <property type="entry name" value="HATPase_c"/>
    <property type="match status" value="1"/>
</dbReference>
<organism evidence="6 7">
    <name type="scientific">Leptothoe kymatousa TAU-MAC 1615</name>
    <dbReference type="NCBI Taxonomy" id="2364775"/>
    <lineage>
        <taxon>Bacteria</taxon>
        <taxon>Bacillati</taxon>
        <taxon>Cyanobacteriota</taxon>
        <taxon>Cyanophyceae</taxon>
        <taxon>Nodosilineales</taxon>
        <taxon>Cymatolegaceae</taxon>
        <taxon>Leptothoe</taxon>
        <taxon>Leptothoe kymatousa</taxon>
    </lineage>
</organism>
<protein>
    <submittedName>
        <fullName evidence="6">HAMP domain-containing protein</fullName>
    </submittedName>
</protein>
<dbReference type="PANTHER" id="PTHR43065:SF50">
    <property type="entry name" value="HISTIDINE KINASE"/>
    <property type="match status" value="1"/>
</dbReference>
<dbReference type="InterPro" id="IPR003660">
    <property type="entry name" value="HAMP_dom"/>
</dbReference>
<keyword evidence="1" id="KW-0808">Transferase</keyword>
<feature type="coiled-coil region" evidence="2">
    <location>
        <begin position="315"/>
        <end position="349"/>
    </location>
</feature>
<accession>A0ABS5Y6M3</accession>
<keyword evidence="3" id="KW-1133">Transmembrane helix</keyword>
<dbReference type="PROSITE" id="PS50885">
    <property type="entry name" value="HAMP"/>
    <property type="match status" value="1"/>
</dbReference>
<dbReference type="PROSITE" id="PS50109">
    <property type="entry name" value="HIS_KIN"/>
    <property type="match status" value="1"/>
</dbReference>
<dbReference type="PANTHER" id="PTHR43065">
    <property type="entry name" value="SENSOR HISTIDINE KINASE"/>
    <property type="match status" value="1"/>
</dbReference>
<dbReference type="InterPro" id="IPR003594">
    <property type="entry name" value="HATPase_dom"/>
</dbReference>
<evidence type="ECO:0000256" key="1">
    <source>
        <dbReference type="ARBA" id="ARBA00022777"/>
    </source>
</evidence>
<dbReference type="InterPro" id="IPR003661">
    <property type="entry name" value="HisK_dim/P_dom"/>
</dbReference>
<dbReference type="EMBL" id="JADOER010000013">
    <property type="protein sequence ID" value="MBT9313475.1"/>
    <property type="molecule type" value="Genomic_DNA"/>
</dbReference>
<keyword evidence="7" id="KW-1185">Reference proteome</keyword>